<dbReference type="EMBL" id="JARKIB010000074">
    <property type="protein sequence ID" value="KAJ7748129.1"/>
    <property type="molecule type" value="Genomic_DNA"/>
</dbReference>
<evidence type="ECO:0000313" key="2">
    <source>
        <dbReference type="EMBL" id="KAJ7748129.1"/>
    </source>
</evidence>
<sequence length="247" mass="25941">SSYTCVQIRHQLVQRELDRRARASTSMPAVPTVPAGVSPAPSLITPFMHSARARLSAGGVHEGGGAEGGGAEEDGVGGRRQGLALALGAGGGGGGGGRGVGRYVGGAGVGRERGRGRRASIPIRRGRGIARVRVVVVAIGRGRSTSSVGVRLRRLHAKHKLHPLNHMRVASRVRSFSAARWRSRSVEGVRVNLGGEDFDGSDAKKGKERHPPPLLLVELVAHALAQLLELALRLCVARVDHQVLEVP</sequence>
<feature type="compositionally biased region" description="Gly residues" evidence="1">
    <location>
        <begin position="60"/>
        <end position="69"/>
    </location>
</feature>
<protein>
    <submittedName>
        <fullName evidence="2">Uncharacterized protein</fullName>
    </submittedName>
</protein>
<dbReference type="AlphaFoldDB" id="A0AAD7N620"/>
<gene>
    <name evidence="2" type="ORF">B0H16DRAFT_1554210</name>
</gene>
<dbReference type="Proteomes" id="UP001215598">
    <property type="component" value="Unassembled WGS sequence"/>
</dbReference>
<comment type="caution">
    <text evidence="2">The sequence shown here is derived from an EMBL/GenBank/DDBJ whole genome shotgun (WGS) entry which is preliminary data.</text>
</comment>
<organism evidence="2 3">
    <name type="scientific">Mycena metata</name>
    <dbReference type="NCBI Taxonomy" id="1033252"/>
    <lineage>
        <taxon>Eukaryota</taxon>
        <taxon>Fungi</taxon>
        <taxon>Dikarya</taxon>
        <taxon>Basidiomycota</taxon>
        <taxon>Agaricomycotina</taxon>
        <taxon>Agaricomycetes</taxon>
        <taxon>Agaricomycetidae</taxon>
        <taxon>Agaricales</taxon>
        <taxon>Marasmiineae</taxon>
        <taxon>Mycenaceae</taxon>
        <taxon>Mycena</taxon>
    </lineage>
</organism>
<name>A0AAD7N620_9AGAR</name>
<feature type="non-terminal residue" evidence="2">
    <location>
        <position position="247"/>
    </location>
</feature>
<evidence type="ECO:0000313" key="3">
    <source>
        <dbReference type="Proteomes" id="UP001215598"/>
    </source>
</evidence>
<reference evidence="2" key="1">
    <citation type="submission" date="2023-03" db="EMBL/GenBank/DDBJ databases">
        <title>Massive genome expansion in bonnet fungi (Mycena s.s.) driven by repeated elements and novel gene families across ecological guilds.</title>
        <authorList>
            <consortium name="Lawrence Berkeley National Laboratory"/>
            <person name="Harder C.B."/>
            <person name="Miyauchi S."/>
            <person name="Viragh M."/>
            <person name="Kuo A."/>
            <person name="Thoen E."/>
            <person name="Andreopoulos B."/>
            <person name="Lu D."/>
            <person name="Skrede I."/>
            <person name="Drula E."/>
            <person name="Henrissat B."/>
            <person name="Morin E."/>
            <person name="Kohler A."/>
            <person name="Barry K."/>
            <person name="LaButti K."/>
            <person name="Morin E."/>
            <person name="Salamov A."/>
            <person name="Lipzen A."/>
            <person name="Mereny Z."/>
            <person name="Hegedus B."/>
            <person name="Baldrian P."/>
            <person name="Stursova M."/>
            <person name="Weitz H."/>
            <person name="Taylor A."/>
            <person name="Grigoriev I.V."/>
            <person name="Nagy L.G."/>
            <person name="Martin F."/>
            <person name="Kauserud H."/>
        </authorList>
    </citation>
    <scope>NUCLEOTIDE SEQUENCE</scope>
    <source>
        <strain evidence="2">CBHHK182m</strain>
    </source>
</reference>
<keyword evidence="3" id="KW-1185">Reference proteome</keyword>
<proteinExistence type="predicted"/>
<feature type="region of interest" description="Disordered" evidence="1">
    <location>
        <begin position="58"/>
        <end position="77"/>
    </location>
</feature>
<evidence type="ECO:0000256" key="1">
    <source>
        <dbReference type="SAM" id="MobiDB-lite"/>
    </source>
</evidence>
<accession>A0AAD7N620</accession>